<feature type="coiled-coil region" evidence="8">
    <location>
        <begin position="132"/>
        <end position="159"/>
    </location>
</feature>
<gene>
    <name evidence="11" type="ORF">A3770_04p28550</name>
</gene>
<keyword evidence="5 9" id="KW-1133">Transmembrane helix</keyword>
<evidence type="ECO:0000256" key="9">
    <source>
        <dbReference type="SAM" id="Phobius"/>
    </source>
</evidence>
<keyword evidence="4" id="KW-0732">Signal</keyword>
<proteinExistence type="inferred from homology"/>
<sequence>MSFDMQYQTKCLFQDIENGQASTIEWRSISKSSSDRHMREHSNVFSEEDADEVPLNVVVTSPVPRSKPLENFLNQAGGKVYINADHGEAEGSYKICFTAKDTATAQDVKLLVDWRVGALAQDWEVLAKKEHIDHISVELKKYEDLVKEMRQEMLHMKKVDKVGYQTRETAHKRVEFYSFFAMIVCIGFTVGQYFFLKKFFKNKKLL</sequence>
<evidence type="ECO:0000256" key="1">
    <source>
        <dbReference type="ARBA" id="ARBA00004479"/>
    </source>
</evidence>
<evidence type="ECO:0000256" key="7">
    <source>
        <dbReference type="RuleBase" id="RU003827"/>
    </source>
</evidence>
<evidence type="ECO:0000313" key="11">
    <source>
        <dbReference type="EMBL" id="QDZ20337.1"/>
    </source>
</evidence>
<name>A0A5B8MIR2_9CHLO</name>
<dbReference type="PROSITE" id="PS50866">
    <property type="entry name" value="GOLD"/>
    <property type="match status" value="1"/>
</dbReference>
<keyword evidence="8" id="KW-0175">Coiled coil</keyword>
<dbReference type="SMART" id="SM01190">
    <property type="entry name" value="EMP24_GP25L"/>
    <property type="match status" value="1"/>
</dbReference>
<keyword evidence="3 7" id="KW-0812">Transmembrane</keyword>
<evidence type="ECO:0000256" key="6">
    <source>
        <dbReference type="ARBA" id="ARBA00023136"/>
    </source>
</evidence>
<evidence type="ECO:0000259" key="10">
    <source>
        <dbReference type="PROSITE" id="PS50866"/>
    </source>
</evidence>
<dbReference type="AlphaFoldDB" id="A0A5B8MIR2"/>
<comment type="subcellular location">
    <subcellularLocation>
        <location evidence="1 7">Membrane</location>
        <topology evidence="1 7">Single-pass type I membrane protein</topology>
    </subcellularLocation>
</comment>
<dbReference type="GO" id="GO:0016020">
    <property type="term" value="C:membrane"/>
    <property type="evidence" value="ECO:0007669"/>
    <property type="project" value="UniProtKB-SubCell"/>
</dbReference>
<dbReference type="PANTHER" id="PTHR22811">
    <property type="entry name" value="TRANSMEMBRANE EMP24 DOMAIN-CONTAINING PROTEIN"/>
    <property type="match status" value="1"/>
</dbReference>
<reference evidence="11 12" key="1">
    <citation type="submission" date="2018-07" db="EMBL/GenBank/DDBJ databases">
        <title>The complete nuclear genome of the prasinophyte Chloropicon primus (CCMP1205).</title>
        <authorList>
            <person name="Pombert J.-F."/>
            <person name="Otis C."/>
            <person name="Turmel M."/>
            <person name="Lemieux C."/>
        </authorList>
    </citation>
    <scope>NUCLEOTIDE SEQUENCE [LARGE SCALE GENOMIC DNA]</scope>
    <source>
        <strain evidence="11 12">CCMP1205</strain>
    </source>
</reference>
<evidence type="ECO:0000313" key="12">
    <source>
        <dbReference type="Proteomes" id="UP000316726"/>
    </source>
</evidence>
<dbReference type="Proteomes" id="UP000316726">
    <property type="component" value="Chromosome 4"/>
</dbReference>
<keyword evidence="6 9" id="KW-0472">Membrane</keyword>
<dbReference type="InterPro" id="IPR015720">
    <property type="entry name" value="Emp24-like"/>
</dbReference>
<keyword evidence="12" id="KW-1185">Reference proteome</keyword>
<accession>A0A5B8MIR2</accession>
<dbReference type="Pfam" id="PF01105">
    <property type="entry name" value="EMP24_GP25L"/>
    <property type="match status" value="1"/>
</dbReference>
<dbReference type="EMBL" id="CP031037">
    <property type="protein sequence ID" value="QDZ20337.1"/>
    <property type="molecule type" value="Genomic_DNA"/>
</dbReference>
<dbReference type="InterPro" id="IPR009038">
    <property type="entry name" value="GOLD_dom"/>
</dbReference>
<evidence type="ECO:0000256" key="3">
    <source>
        <dbReference type="ARBA" id="ARBA00022692"/>
    </source>
</evidence>
<dbReference type="OrthoDB" id="1929172at2759"/>
<feature type="domain" description="GOLD" evidence="10">
    <location>
        <begin position="9"/>
        <end position="118"/>
    </location>
</feature>
<comment type="similarity">
    <text evidence="2 7">Belongs to the EMP24/GP25L family.</text>
</comment>
<evidence type="ECO:0000256" key="8">
    <source>
        <dbReference type="SAM" id="Coils"/>
    </source>
</evidence>
<feature type="transmembrane region" description="Helical" evidence="9">
    <location>
        <begin position="176"/>
        <end position="196"/>
    </location>
</feature>
<protein>
    <submittedName>
        <fullName evidence="11">Emp24/gp25L/p24 family/GOLD domain-containing protein</fullName>
    </submittedName>
</protein>
<evidence type="ECO:0000256" key="5">
    <source>
        <dbReference type="ARBA" id="ARBA00022989"/>
    </source>
</evidence>
<organism evidence="11 12">
    <name type="scientific">Chloropicon primus</name>
    <dbReference type="NCBI Taxonomy" id="1764295"/>
    <lineage>
        <taxon>Eukaryota</taxon>
        <taxon>Viridiplantae</taxon>
        <taxon>Chlorophyta</taxon>
        <taxon>Chloropicophyceae</taxon>
        <taxon>Chloropicales</taxon>
        <taxon>Chloropicaceae</taxon>
        <taxon>Chloropicon</taxon>
    </lineage>
</organism>
<dbReference type="STRING" id="1764295.A0A5B8MIR2"/>
<evidence type="ECO:0000256" key="4">
    <source>
        <dbReference type="ARBA" id="ARBA00022729"/>
    </source>
</evidence>
<evidence type="ECO:0000256" key="2">
    <source>
        <dbReference type="ARBA" id="ARBA00007104"/>
    </source>
</evidence>